<evidence type="ECO:0000256" key="1">
    <source>
        <dbReference type="ARBA" id="ARBA00009191"/>
    </source>
</evidence>
<dbReference type="Pfam" id="PF03088">
    <property type="entry name" value="Str_synth"/>
    <property type="match status" value="1"/>
</dbReference>
<keyword evidence="4" id="KW-0472">Membrane</keyword>
<evidence type="ECO:0000256" key="3">
    <source>
        <dbReference type="ARBA" id="ARBA00023180"/>
    </source>
</evidence>
<protein>
    <submittedName>
        <fullName evidence="7">Strictosidine synthase conserved region domain-containing protein</fullName>
    </submittedName>
</protein>
<keyword evidence="4" id="KW-1133">Transmembrane helix</keyword>
<keyword evidence="2" id="KW-0597">Phosphoprotein</keyword>
<evidence type="ECO:0000256" key="2">
    <source>
        <dbReference type="ARBA" id="ARBA00022553"/>
    </source>
</evidence>
<dbReference type="Gene3D" id="2.120.10.30">
    <property type="entry name" value="TolB, C-terminal domain"/>
    <property type="match status" value="1"/>
</dbReference>
<keyword evidence="3" id="KW-0325">Glycoprotein</keyword>
<proteinExistence type="inferred from homology"/>
<dbReference type="InterPro" id="IPR018119">
    <property type="entry name" value="Strictosidine_synth_cons-reg"/>
</dbReference>
<feature type="transmembrane region" description="Helical" evidence="4">
    <location>
        <begin position="7"/>
        <end position="24"/>
    </location>
</feature>
<dbReference type="GO" id="GO:0016787">
    <property type="term" value="F:hydrolase activity"/>
    <property type="evidence" value="ECO:0007669"/>
    <property type="project" value="TreeGrafter"/>
</dbReference>
<dbReference type="Proteomes" id="UP000887572">
    <property type="component" value="Unplaced"/>
</dbReference>
<dbReference type="SUPFAM" id="SSF63829">
    <property type="entry name" value="Calcium-dependent phosphotriesterase"/>
    <property type="match status" value="1"/>
</dbReference>
<comment type="similarity">
    <text evidence="1">Belongs to the strictosidine synthase family.</text>
</comment>
<evidence type="ECO:0000313" key="7">
    <source>
        <dbReference type="WBParaSite" id="Gr19_v10_g9449.t1"/>
    </source>
</evidence>
<evidence type="ECO:0000313" key="6">
    <source>
        <dbReference type="Proteomes" id="UP000887572"/>
    </source>
</evidence>
<evidence type="ECO:0000259" key="5">
    <source>
        <dbReference type="Pfam" id="PF03088"/>
    </source>
</evidence>
<keyword evidence="4" id="KW-0812">Transmembrane</keyword>
<dbReference type="PANTHER" id="PTHR10426:SF88">
    <property type="entry name" value="ADIPOCYTE PLASMA MEMBRANE-ASSOCIATED PROTEIN HEMOMUCIN-RELATED"/>
    <property type="match status" value="1"/>
</dbReference>
<reference evidence="7" key="1">
    <citation type="submission" date="2022-11" db="UniProtKB">
        <authorList>
            <consortium name="WormBaseParasite"/>
        </authorList>
    </citation>
    <scope>IDENTIFICATION</scope>
</reference>
<keyword evidence="6" id="KW-1185">Reference proteome</keyword>
<dbReference type="InterPro" id="IPR011042">
    <property type="entry name" value="6-blade_b-propeller_TolB-like"/>
</dbReference>
<accession>A0A914IFK8</accession>
<feature type="domain" description="Strictosidine synthase conserved region" evidence="5">
    <location>
        <begin position="164"/>
        <end position="251"/>
    </location>
</feature>
<organism evidence="6 7">
    <name type="scientific">Globodera rostochiensis</name>
    <name type="common">Golden nematode worm</name>
    <name type="synonym">Heterodera rostochiensis</name>
    <dbReference type="NCBI Taxonomy" id="31243"/>
    <lineage>
        <taxon>Eukaryota</taxon>
        <taxon>Metazoa</taxon>
        <taxon>Ecdysozoa</taxon>
        <taxon>Nematoda</taxon>
        <taxon>Chromadorea</taxon>
        <taxon>Rhabditida</taxon>
        <taxon>Tylenchina</taxon>
        <taxon>Tylenchomorpha</taxon>
        <taxon>Tylenchoidea</taxon>
        <taxon>Heteroderidae</taxon>
        <taxon>Heteroderinae</taxon>
        <taxon>Globodera</taxon>
    </lineage>
</organism>
<name>A0A914IFK8_GLORO</name>
<evidence type="ECO:0000256" key="4">
    <source>
        <dbReference type="SAM" id="Phobius"/>
    </source>
</evidence>
<dbReference type="WBParaSite" id="Gr19_v10_g9449.t1">
    <property type="protein sequence ID" value="Gr19_v10_g9449.t1"/>
    <property type="gene ID" value="Gr19_v10_g9449"/>
</dbReference>
<dbReference type="PANTHER" id="PTHR10426">
    <property type="entry name" value="STRICTOSIDINE SYNTHASE-RELATED"/>
    <property type="match status" value="1"/>
</dbReference>
<dbReference type="GO" id="GO:0012505">
    <property type="term" value="C:endomembrane system"/>
    <property type="evidence" value="ECO:0007669"/>
    <property type="project" value="TreeGrafter"/>
</dbReference>
<dbReference type="AlphaFoldDB" id="A0A914IFK8"/>
<sequence length="446" mass="49906">MGILGTLSIVSSLVFFGIAVWFSANNFLPKEYHLPLPPALTGPLTVNKPNVLEKLLDGKILGPESIVVEKNVLYTCTLDGKCLKIVSGQIEKSIPMTAHTNCDGKRQTIPFCGRPLGIRRYNDQQFIVADAVLGLMLINFDEETKELLVPSMTIVEKKRLGFPDDLDIAADNDTIFFSDLSAKYGYSDVHLAFLEHVNDGRLIEYKMSTGKLRVVMDGLVVANGVQMHPDKQSVLVCETAMARIHRYYFSGLKKGRQQIFVDNLPGFPDNIRLSSNGKSFFVALAFHRSEKSPHTFDKLGPWPFARKVLGEFIKLLPDSFVNYFYAGSVHGIILELDLNGVIVRSWHDPNGSVISHISEADDDGGEFLYLSSFVNNYIGRIILVINLFSLFLCLIKQEFKAIQCSRLSQTFNNSNREVSTSSLTPMPVRRQYERHELATAIACSKE</sequence>
<feature type="transmembrane region" description="Helical" evidence="4">
    <location>
        <begin position="377"/>
        <end position="395"/>
    </location>
</feature>